<feature type="transmembrane region" description="Helical" evidence="5">
    <location>
        <begin position="194"/>
        <end position="212"/>
    </location>
</feature>
<dbReference type="Proteomes" id="UP000184330">
    <property type="component" value="Unassembled WGS sequence"/>
</dbReference>
<evidence type="ECO:0000256" key="4">
    <source>
        <dbReference type="ARBA" id="ARBA00023136"/>
    </source>
</evidence>
<evidence type="ECO:0000313" key="6">
    <source>
        <dbReference type="EMBL" id="CZR58893.1"/>
    </source>
</evidence>
<proteinExistence type="predicted"/>
<feature type="transmembrane region" description="Helical" evidence="5">
    <location>
        <begin position="39"/>
        <end position="60"/>
    </location>
</feature>
<feature type="transmembrane region" description="Helical" evidence="5">
    <location>
        <begin position="232"/>
        <end position="252"/>
    </location>
</feature>
<dbReference type="AlphaFoldDB" id="A0A1L7X1K0"/>
<dbReference type="GO" id="GO:0016020">
    <property type="term" value="C:membrane"/>
    <property type="evidence" value="ECO:0007669"/>
    <property type="project" value="UniProtKB-SubCell"/>
</dbReference>
<comment type="subcellular location">
    <subcellularLocation>
        <location evidence="1">Membrane</location>
        <topology evidence="1">Multi-pass membrane protein</topology>
    </subcellularLocation>
</comment>
<evidence type="ECO:0000256" key="2">
    <source>
        <dbReference type="ARBA" id="ARBA00022692"/>
    </source>
</evidence>
<keyword evidence="2 5" id="KW-0812">Transmembrane</keyword>
<dbReference type="OrthoDB" id="3358017at2759"/>
<evidence type="ECO:0000313" key="7">
    <source>
        <dbReference type="Proteomes" id="UP000184330"/>
    </source>
</evidence>
<evidence type="ECO:0000256" key="5">
    <source>
        <dbReference type="SAM" id="Phobius"/>
    </source>
</evidence>
<dbReference type="InterPro" id="IPR007568">
    <property type="entry name" value="RTA1"/>
</dbReference>
<dbReference type="PANTHER" id="PTHR31465">
    <property type="entry name" value="PROTEIN RTA1-RELATED"/>
    <property type="match status" value="1"/>
</dbReference>
<protein>
    <submittedName>
        <fullName evidence="6">Related to RTA1 domain protein</fullName>
    </submittedName>
</protein>
<organism evidence="6 7">
    <name type="scientific">Phialocephala subalpina</name>
    <dbReference type="NCBI Taxonomy" id="576137"/>
    <lineage>
        <taxon>Eukaryota</taxon>
        <taxon>Fungi</taxon>
        <taxon>Dikarya</taxon>
        <taxon>Ascomycota</taxon>
        <taxon>Pezizomycotina</taxon>
        <taxon>Leotiomycetes</taxon>
        <taxon>Helotiales</taxon>
        <taxon>Mollisiaceae</taxon>
        <taxon>Phialocephala</taxon>
        <taxon>Phialocephala fortinii species complex</taxon>
    </lineage>
</organism>
<gene>
    <name evidence="6" type="ORF">PAC_08785</name>
</gene>
<feature type="transmembrane region" description="Helical" evidence="5">
    <location>
        <begin position="114"/>
        <end position="139"/>
    </location>
</feature>
<sequence length="258" mass="29143">MAQDKHWNYNPSVPAAVVVTVIFAALTIFHVFRLFRTRTWFCLPLIIGGIFEIIGYGARVVGHYNMFSLPPYIVQALLILLAPILFAASVYMLLGRLIHATAAEAYCIIRVSWITKIFVGSDILCFLVQALGAGMLAGANSVASKNRGKDVILAGLILQIVIFWFFLLVALVFHRRLRARPTGKSLDGGFSWEHFMFMLYCASVLITVRNIFRVIEYAMGEDGYFLQKEWPIYTFDALLMANVLGISQMWYIGKMRPN</sequence>
<dbReference type="EMBL" id="FJOG01000012">
    <property type="protein sequence ID" value="CZR58893.1"/>
    <property type="molecule type" value="Genomic_DNA"/>
</dbReference>
<feature type="transmembrane region" description="Helical" evidence="5">
    <location>
        <begin position="151"/>
        <end position="173"/>
    </location>
</feature>
<evidence type="ECO:0000256" key="1">
    <source>
        <dbReference type="ARBA" id="ARBA00004141"/>
    </source>
</evidence>
<name>A0A1L7X1K0_9HELO</name>
<accession>A0A1L7X1K0</accession>
<keyword evidence="4 5" id="KW-0472">Membrane</keyword>
<dbReference type="PANTHER" id="PTHR31465:SF35">
    <property type="entry name" value="RTA1 DOMAIN PROTEIN-RELATED"/>
    <property type="match status" value="1"/>
</dbReference>
<keyword evidence="7" id="KW-1185">Reference proteome</keyword>
<feature type="transmembrane region" description="Helical" evidence="5">
    <location>
        <begin position="12"/>
        <end position="32"/>
    </location>
</feature>
<dbReference type="Pfam" id="PF04479">
    <property type="entry name" value="RTA1"/>
    <property type="match status" value="1"/>
</dbReference>
<keyword evidence="3 5" id="KW-1133">Transmembrane helix</keyword>
<feature type="transmembrane region" description="Helical" evidence="5">
    <location>
        <begin position="72"/>
        <end position="94"/>
    </location>
</feature>
<reference evidence="6 7" key="1">
    <citation type="submission" date="2016-03" db="EMBL/GenBank/DDBJ databases">
        <authorList>
            <person name="Ploux O."/>
        </authorList>
    </citation>
    <scope>NUCLEOTIDE SEQUENCE [LARGE SCALE GENOMIC DNA]</scope>
    <source>
        <strain evidence="6 7">UAMH 11012</strain>
    </source>
</reference>
<evidence type="ECO:0000256" key="3">
    <source>
        <dbReference type="ARBA" id="ARBA00022989"/>
    </source>
</evidence>